<feature type="compositionally biased region" description="Low complexity" evidence="2">
    <location>
        <begin position="428"/>
        <end position="443"/>
    </location>
</feature>
<keyword evidence="3" id="KW-0472">Membrane</keyword>
<sequence length="1107" mass="122462">MSSSLGSLIPLGQKADKLAKKDDLTGGLISIGTKPTSGDDNMDDFDLDDLLSDTPRPKSSPKKPKKAKDKSKKKKKDKGNDLDESTSPGKPPKATFTHDDDIPRPPKPKTSMKNLDDEFAKALGFDASEFQSSKMDSPDKQLYQVEKPPSPAPSSPPTETGAIAASFFDEPSDKNKDAGGGSWRGDRPKGRGRRTSNDDDVDPFAAKDVKSTSSDPFSNPLGRHRDETAATHRGGRANADDSKQPAMASPFARGAADHVDDDLFNEPPSQTQLDKPATNSPSVDDPFATTTGGGTGRSGRGRRGGADAAQPSAATAGDDTPTFPWMKAKSTLPTEVLDETPPQFPWMKKKVIEERDQVKPEKPPKPEPKVESDLPEFPWVKKDRNSTTADTKSSEKKEGSKPADDDDLPAFPWVKKTQALANLPPRKPSNSSPKRTSPSSRASFLNDDASIVPAFMTNQLAQSQDMVASLTTQLTAANVALAMLQSDHATVYSWIPDQTIQAIEVGPLQALVKELQIENGSLRGTLSTTQASLAACQRDLVKEQSLHSQSVERFQRMQHEREQEALHQQRWLVEEQRHAEKDALERLLTQVRAAVSGLKVLQENVVGGKSELEMRAMGETETRARVILALLSAMEGTMRTLRGEHLEEKERLRAEQSRLDELALHFQSQTTLLQERTDSNTRVVTQTLSAYIQDIRVAEARLHTRREQLVEEERQLHFARAEEALRDQRLTQEKLHMEKQRIDEKLHRVRQETAAFETLVRNHSDEMEALAAYQLQLEGEKERLQAAASRIEEMAQKDAMRDAATLVSQVQDERHRVQKQAAQLDERERRLHEEMRCFMETNRLRAALIARVSMLLRVLQGGSGAIILVCILNSYRGVSLSNEPLGFDSKEYFPATTSHFFLAIAAAFSIAFGVVHVVFEVVLSRIKMEPLLERCADGFLAGLYFVVACILAPALDCTASTYVKCIYYQIAVVVAFLNAVLHVISIVFNAHIKSIYRGNPDATENLVPRGRYGGQEPVVSHDASTAVHAPQLPHQTTKKVCVADQQSDLDALEALPRGQFGSVRRTDLSDLMECRNEYAAEDAYFHSSRRGLANASFAKPKTNLDHV</sequence>
<feature type="compositionally biased region" description="Basic and acidic residues" evidence="2">
    <location>
        <begin position="350"/>
        <end position="372"/>
    </location>
</feature>
<evidence type="ECO:0000256" key="3">
    <source>
        <dbReference type="SAM" id="Phobius"/>
    </source>
</evidence>
<feature type="compositionally biased region" description="Basic and acidic residues" evidence="2">
    <location>
        <begin position="392"/>
        <end position="403"/>
    </location>
</feature>
<proteinExistence type="predicted"/>
<reference evidence="4 5" key="1">
    <citation type="submission" date="2018-08" db="EMBL/GenBank/DDBJ databases">
        <title>Aphanomyces genome sequencing and annotation.</title>
        <authorList>
            <person name="Minardi D."/>
            <person name="Oidtmann B."/>
            <person name="Van Der Giezen M."/>
            <person name="Studholme D.J."/>
        </authorList>
    </citation>
    <scope>NUCLEOTIDE SEQUENCE [LARGE SCALE GENOMIC DNA]</scope>
    <source>
        <strain evidence="4 5">NJM0002</strain>
    </source>
</reference>
<feature type="compositionally biased region" description="Polar residues" evidence="2">
    <location>
        <begin position="267"/>
        <end position="282"/>
    </location>
</feature>
<keyword evidence="1" id="KW-0175">Coiled coil</keyword>
<dbReference type="EMBL" id="QUSY01000533">
    <property type="protein sequence ID" value="RHY28749.1"/>
    <property type="molecule type" value="Genomic_DNA"/>
</dbReference>
<comment type="caution">
    <text evidence="4">The sequence shown here is derived from an EMBL/GenBank/DDBJ whole genome shotgun (WGS) entry which is preliminary data.</text>
</comment>
<gene>
    <name evidence="4" type="ORF">DYB32_005734</name>
</gene>
<keyword evidence="5" id="KW-1185">Reference proteome</keyword>
<dbReference type="VEuPathDB" id="FungiDB:H310_10014"/>
<evidence type="ECO:0000313" key="5">
    <source>
        <dbReference type="Proteomes" id="UP000285060"/>
    </source>
</evidence>
<feature type="compositionally biased region" description="Acidic residues" evidence="2">
    <location>
        <begin position="40"/>
        <end position="51"/>
    </location>
</feature>
<feature type="compositionally biased region" description="Basic residues" evidence="2">
    <location>
        <begin position="59"/>
        <end position="77"/>
    </location>
</feature>
<evidence type="ECO:0000256" key="2">
    <source>
        <dbReference type="SAM" id="MobiDB-lite"/>
    </source>
</evidence>
<feature type="region of interest" description="Disordered" evidence="2">
    <location>
        <begin position="17"/>
        <end position="444"/>
    </location>
</feature>
<feature type="transmembrane region" description="Helical" evidence="3">
    <location>
        <begin position="900"/>
        <end position="923"/>
    </location>
</feature>
<accession>A0A418ATR0</accession>
<organism evidence="4 5">
    <name type="scientific">Aphanomyces invadans</name>
    <dbReference type="NCBI Taxonomy" id="157072"/>
    <lineage>
        <taxon>Eukaryota</taxon>
        <taxon>Sar</taxon>
        <taxon>Stramenopiles</taxon>
        <taxon>Oomycota</taxon>
        <taxon>Saprolegniomycetes</taxon>
        <taxon>Saprolegniales</taxon>
        <taxon>Verrucalvaceae</taxon>
        <taxon>Aphanomyces</taxon>
    </lineage>
</organism>
<keyword evidence="3" id="KW-0812">Transmembrane</keyword>
<dbReference type="AlphaFoldDB" id="A0A418ATR0"/>
<feature type="transmembrane region" description="Helical" evidence="3">
    <location>
        <begin position="935"/>
        <end position="954"/>
    </location>
</feature>
<dbReference type="Proteomes" id="UP000285060">
    <property type="component" value="Unassembled WGS sequence"/>
</dbReference>
<feature type="coiled-coil region" evidence="1">
    <location>
        <begin position="695"/>
        <end position="834"/>
    </location>
</feature>
<evidence type="ECO:0000313" key="4">
    <source>
        <dbReference type="EMBL" id="RHY28749.1"/>
    </source>
</evidence>
<evidence type="ECO:0000256" key="1">
    <source>
        <dbReference type="SAM" id="Coils"/>
    </source>
</evidence>
<keyword evidence="3" id="KW-1133">Transmembrane helix</keyword>
<name>A0A418ATR0_9STRA</name>
<feature type="transmembrane region" description="Helical" evidence="3">
    <location>
        <begin position="966"/>
        <end position="988"/>
    </location>
</feature>
<protein>
    <submittedName>
        <fullName evidence="4">Uncharacterized protein</fullName>
    </submittedName>
</protein>